<dbReference type="PANTHER" id="PTHR11839:SF18">
    <property type="entry name" value="NUDIX HYDROLASE DOMAIN-CONTAINING PROTEIN"/>
    <property type="match status" value="1"/>
</dbReference>
<evidence type="ECO:0000313" key="11">
    <source>
        <dbReference type="Proteomes" id="UP000067626"/>
    </source>
</evidence>
<proteinExistence type="inferred from homology"/>
<name>A0A0K1EQA8_CHOCO</name>
<dbReference type="GO" id="GO:0005829">
    <property type="term" value="C:cytosol"/>
    <property type="evidence" value="ECO:0007669"/>
    <property type="project" value="TreeGrafter"/>
</dbReference>
<dbReference type="STRING" id="52.CMC5_072310"/>
<evidence type="ECO:0000256" key="1">
    <source>
        <dbReference type="ARBA" id="ARBA00000847"/>
    </source>
</evidence>
<dbReference type="Pfam" id="PF00293">
    <property type="entry name" value="NUDIX"/>
    <property type="match status" value="1"/>
</dbReference>
<dbReference type="KEGG" id="ccro:CMC5_072310"/>
<accession>A0A0K1EQA8</accession>
<reference evidence="10 11" key="1">
    <citation type="submission" date="2015-07" db="EMBL/GenBank/DDBJ databases">
        <title>Genome analysis of myxobacterium Chondromyces crocatus Cm c5 reveals a high potential for natural compound synthesis and the genetic basis for the loss of fruiting body formation.</title>
        <authorList>
            <person name="Zaburannyi N."/>
            <person name="Bunk B."/>
            <person name="Maier J."/>
            <person name="Overmann J."/>
            <person name="Mueller R."/>
        </authorList>
    </citation>
    <scope>NUCLEOTIDE SEQUENCE [LARGE SCALE GENOMIC DNA]</scope>
    <source>
        <strain evidence="10 11">Cm c5</strain>
    </source>
</reference>
<evidence type="ECO:0000256" key="5">
    <source>
        <dbReference type="ARBA" id="ARBA00022801"/>
    </source>
</evidence>
<dbReference type="GO" id="GO:0019693">
    <property type="term" value="P:ribose phosphate metabolic process"/>
    <property type="evidence" value="ECO:0007669"/>
    <property type="project" value="TreeGrafter"/>
</dbReference>
<keyword evidence="11" id="KW-1185">Reference proteome</keyword>
<dbReference type="AlphaFoldDB" id="A0A0K1EQA8"/>
<dbReference type="InterPro" id="IPR015797">
    <property type="entry name" value="NUDIX_hydrolase-like_dom_sf"/>
</dbReference>
<evidence type="ECO:0000256" key="3">
    <source>
        <dbReference type="ARBA" id="ARBA00007275"/>
    </source>
</evidence>
<protein>
    <recommendedName>
        <fullName evidence="4">GDP-mannose pyrophosphatase</fullName>
    </recommendedName>
    <alternativeName>
        <fullName evidence="6">GDP-mannose hydrolase</fullName>
    </alternativeName>
    <alternativeName>
        <fullName evidence="7">GDPMK</fullName>
    </alternativeName>
</protein>
<evidence type="ECO:0000256" key="8">
    <source>
        <dbReference type="RuleBase" id="RU003476"/>
    </source>
</evidence>
<comment type="cofactor">
    <cofactor evidence="2">
        <name>Mg(2+)</name>
        <dbReference type="ChEBI" id="CHEBI:18420"/>
    </cofactor>
</comment>
<dbReference type="PROSITE" id="PS00893">
    <property type="entry name" value="NUDIX_BOX"/>
    <property type="match status" value="1"/>
</dbReference>
<dbReference type="InterPro" id="IPR020476">
    <property type="entry name" value="Nudix_hydrolase"/>
</dbReference>
<dbReference type="InterPro" id="IPR000086">
    <property type="entry name" value="NUDIX_hydrolase_dom"/>
</dbReference>
<comment type="catalytic activity">
    <reaction evidence="1">
        <text>GDP-alpha-D-mannose + H2O = alpha-D-mannose 1-phosphate + GMP + 2 H(+)</text>
        <dbReference type="Rhea" id="RHEA:27978"/>
        <dbReference type="ChEBI" id="CHEBI:15377"/>
        <dbReference type="ChEBI" id="CHEBI:15378"/>
        <dbReference type="ChEBI" id="CHEBI:57527"/>
        <dbReference type="ChEBI" id="CHEBI:58115"/>
        <dbReference type="ChEBI" id="CHEBI:58409"/>
    </reaction>
</comment>
<evidence type="ECO:0000256" key="6">
    <source>
        <dbReference type="ARBA" id="ARBA00032162"/>
    </source>
</evidence>
<keyword evidence="5 8" id="KW-0378">Hydrolase</keyword>
<dbReference type="Proteomes" id="UP000067626">
    <property type="component" value="Chromosome"/>
</dbReference>
<dbReference type="CDD" id="cd03424">
    <property type="entry name" value="NUDIX_ADPRase_Nudt5_UGPPase_Nudt14"/>
    <property type="match status" value="1"/>
</dbReference>
<sequence length="188" mass="20154">MSVPILIPRRLCSSPAGRFGPLGVDRHDLETEGVAHTAFTMVLADWVAVAATTEDGQILLVRQHRHGVDAVTLEVAGGCIDPGEEPEVAALRELREETGYAAEVVESLGWVHPNPAIQGNRCFLYLARGAKHVGPPAGDEHESVEPVLLAPEEIPAATRDGRISHVLAVIALDRALAWLSAHGQRPRP</sequence>
<evidence type="ECO:0000256" key="7">
    <source>
        <dbReference type="ARBA" id="ARBA00032272"/>
    </source>
</evidence>
<feature type="domain" description="Nudix hydrolase" evidence="9">
    <location>
        <begin position="34"/>
        <end position="171"/>
    </location>
</feature>
<dbReference type="Gene3D" id="3.90.79.10">
    <property type="entry name" value="Nucleoside Triphosphate Pyrophosphohydrolase"/>
    <property type="match status" value="1"/>
</dbReference>
<evidence type="ECO:0000259" key="9">
    <source>
        <dbReference type="PROSITE" id="PS51462"/>
    </source>
</evidence>
<dbReference type="GO" id="GO:0016462">
    <property type="term" value="F:pyrophosphatase activity"/>
    <property type="evidence" value="ECO:0007669"/>
    <property type="project" value="UniProtKB-ARBA"/>
</dbReference>
<dbReference type="SUPFAM" id="SSF55811">
    <property type="entry name" value="Nudix"/>
    <property type="match status" value="1"/>
</dbReference>
<evidence type="ECO:0000313" key="10">
    <source>
        <dbReference type="EMBL" id="AKT43004.1"/>
    </source>
</evidence>
<dbReference type="PANTHER" id="PTHR11839">
    <property type="entry name" value="UDP/ADP-SUGAR PYROPHOSPHATASE"/>
    <property type="match status" value="1"/>
</dbReference>
<dbReference type="OrthoDB" id="9806150at2"/>
<evidence type="ECO:0000256" key="2">
    <source>
        <dbReference type="ARBA" id="ARBA00001946"/>
    </source>
</evidence>
<dbReference type="GO" id="GO:0006753">
    <property type="term" value="P:nucleoside phosphate metabolic process"/>
    <property type="evidence" value="ECO:0007669"/>
    <property type="project" value="TreeGrafter"/>
</dbReference>
<dbReference type="PROSITE" id="PS51462">
    <property type="entry name" value="NUDIX"/>
    <property type="match status" value="1"/>
</dbReference>
<dbReference type="EMBL" id="CP012159">
    <property type="protein sequence ID" value="AKT43004.1"/>
    <property type="molecule type" value="Genomic_DNA"/>
</dbReference>
<organism evidence="10 11">
    <name type="scientific">Chondromyces crocatus</name>
    <dbReference type="NCBI Taxonomy" id="52"/>
    <lineage>
        <taxon>Bacteria</taxon>
        <taxon>Pseudomonadati</taxon>
        <taxon>Myxococcota</taxon>
        <taxon>Polyangia</taxon>
        <taxon>Polyangiales</taxon>
        <taxon>Polyangiaceae</taxon>
        <taxon>Chondromyces</taxon>
    </lineage>
</organism>
<comment type="similarity">
    <text evidence="3">Belongs to the Nudix hydrolase family. NudK subfamily.</text>
</comment>
<dbReference type="PRINTS" id="PR00502">
    <property type="entry name" value="NUDIXFAMILY"/>
</dbReference>
<evidence type="ECO:0000256" key="4">
    <source>
        <dbReference type="ARBA" id="ARBA00016377"/>
    </source>
</evidence>
<dbReference type="InterPro" id="IPR020084">
    <property type="entry name" value="NUDIX_hydrolase_CS"/>
</dbReference>
<gene>
    <name evidence="10" type="primary">mutT</name>
    <name evidence="10" type="ORF">CMC5_072310</name>
</gene>